<dbReference type="InterPro" id="IPR000515">
    <property type="entry name" value="MetI-like"/>
</dbReference>
<dbReference type="Pfam" id="PF00528">
    <property type="entry name" value="BPD_transp_1"/>
    <property type="match status" value="1"/>
</dbReference>
<dbReference type="PANTHER" id="PTHR32243">
    <property type="entry name" value="MALTOSE TRANSPORT SYSTEM PERMEASE-RELATED"/>
    <property type="match status" value="1"/>
</dbReference>
<keyword evidence="6 7" id="KW-0472">Membrane</keyword>
<dbReference type="AlphaFoldDB" id="A0A510Y5D8"/>
<keyword evidence="10" id="KW-1185">Reference proteome</keyword>
<dbReference type="InterPro" id="IPR035906">
    <property type="entry name" value="MetI-like_sf"/>
</dbReference>
<dbReference type="RefSeq" id="WP_233133184.1">
    <property type="nucleotide sequence ID" value="NZ_BJUN01000002.1"/>
</dbReference>
<feature type="domain" description="ABC transmembrane type-1" evidence="8">
    <location>
        <begin position="74"/>
        <end position="266"/>
    </location>
</feature>
<evidence type="ECO:0000259" key="8">
    <source>
        <dbReference type="PROSITE" id="PS50928"/>
    </source>
</evidence>
<feature type="transmembrane region" description="Helical" evidence="7">
    <location>
        <begin position="190"/>
        <end position="208"/>
    </location>
</feature>
<evidence type="ECO:0000256" key="6">
    <source>
        <dbReference type="ARBA" id="ARBA00023136"/>
    </source>
</evidence>
<keyword evidence="3" id="KW-1003">Cell membrane</keyword>
<feature type="transmembrane region" description="Helical" evidence="7">
    <location>
        <begin position="78"/>
        <end position="98"/>
    </location>
</feature>
<dbReference type="PANTHER" id="PTHR32243:SF18">
    <property type="entry name" value="INNER MEMBRANE ABC TRANSPORTER PERMEASE PROTEIN YCJP"/>
    <property type="match status" value="1"/>
</dbReference>
<keyword evidence="2 7" id="KW-0813">Transport</keyword>
<evidence type="ECO:0000256" key="2">
    <source>
        <dbReference type="ARBA" id="ARBA00022448"/>
    </source>
</evidence>
<reference evidence="9 10" key="1">
    <citation type="submission" date="2019-07" db="EMBL/GenBank/DDBJ databases">
        <title>Whole genome shotgun sequence of Marinococcus halophilus NBRC 102359.</title>
        <authorList>
            <person name="Hosoyama A."/>
            <person name="Uohara A."/>
            <person name="Ohji S."/>
            <person name="Ichikawa N."/>
        </authorList>
    </citation>
    <scope>NUCLEOTIDE SEQUENCE [LARGE SCALE GENOMIC DNA]</scope>
    <source>
        <strain evidence="9 10">NBRC 102359</strain>
    </source>
</reference>
<evidence type="ECO:0000313" key="10">
    <source>
        <dbReference type="Proteomes" id="UP000321051"/>
    </source>
</evidence>
<dbReference type="InterPro" id="IPR050901">
    <property type="entry name" value="BP-dep_ABC_trans_perm"/>
</dbReference>
<protein>
    <submittedName>
        <fullName evidence="9">ABC transporter permease</fullName>
    </submittedName>
</protein>
<dbReference type="EMBL" id="BJUN01000002">
    <property type="protein sequence ID" value="GEK57747.1"/>
    <property type="molecule type" value="Genomic_DNA"/>
</dbReference>
<dbReference type="Gene3D" id="1.10.3720.10">
    <property type="entry name" value="MetI-like"/>
    <property type="match status" value="1"/>
</dbReference>
<evidence type="ECO:0000313" key="9">
    <source>
        <dbReference type="EMBL" id="GEK57747.1"/>
    </source>
</evidence>
<dbReference type="GO" id="GO:0005886">
    <property type="term" value="C:plasma membrane"/>
    <property type="evidence" value="ECO:0007669"/>
    <property type="project" value="UniProtKB-SubCell"/>
</dbReference>
<dbReference type="SUPFAM" id="SSF161098">
    <property type="entry name" value="MetI-like"/>
    <property type="match status" value="1"/>
</dbReference>
<keyword evidence="4 7" id="KW-0812">Transmembrane</keyword>
<feature type="transmembrane region" description="Helical" evidence="7">
    <location>
        <begin position="247"/>
        <end position="266"/>
    </location>
</feature>
<evidence type="ECO:0000256" key="7">
    <source>
        <dbReference type="RuleBase" id="RU363032"/>
    </source>
</evidence>
<keyword evidence="5 7" id="KW-1133">Transmembrane helix</keyword>
<evidence type="ECO:0000256" key="3">
    <source>
        <dbReference type="ARBA" id="ARBA00022475"/>
    </source>
</evidence>
<name>A0A510Y5D8_MARHA</name>
<feature type="transmembrane region" description="Helical" evidence="7">
    <location>
        <begin position="142"/>
        <end position="161"/>
    </location>
</feature>
<gene>
    <name evidence="9" type="ORF">MHA01_06520</name>
</gene>
<accession>A0A510Y5D8</accession>
<dbReference type="CDD" id="cd06261">
    <property type="entry name" value="TM_PBP2"/>
    <property type="match status" value="1"/>
</dbReference>
<sequence length="281" mass="31270">MMVGAKKQRWIKVGLYISYVLVVLSFLFPLLWVLSLSLQTRFEVLQVPPSIIPTSFAIGNYREVLDSAPVLQYLWNSFRIVASTVVLTLLIAIPAAFALSRYRMKFKSQLMVAVLMTQMISAVVITIPLYRLFASWGLLNQLWLVVLVYVAVVLPFTTWFLKNYIDTVPVDMDEAAIIDGCNKWQMLSRVLFPVSIPGIVSVVIIVAVQSWSQFVIPFILIDDASLYPVSVGVVNLQSTQTQITTHLLAAGSIMSIIPVVILFVLLQRYIVGALTSGAVKG</sequence>
<evidence type="ECO:0000256" key="4">
    <source>
        <dbReference type="ARBA" id="ARBA00022692"/>
    </source>
</evidence>
<dbReference type="STRING" id="1371.GCA_900166605_00421"/>
<dbReference type="PROSITE" id="PS50928">
    <property type="entry name" value="ABC_TM1"/>
    <property type="match status" value="1"/>
</dbReference>
<evidence type="ECO:0000256" key="5">
    <source>
        <dbReference type="ARBA" id="ARBA00022989"/>
    </source>
</evidence>
<dbReference type="GO" id="GO:0055085">
    <property type="term" value="P:transmembrane transport"/>
    <property type="evidence" value="ECO:0007669"/>
    <property type="project" value="InterPro"/>
</dbReference>
<organism evidence="9 10">
    <name type="scientific">Marinococcus halophilus</name>
    <dbReference type="NCBI Taxonomy" id="1371"/>
    <lineage>
        <taxon>Bacteria</taxon>
        <taxon>Bacillati</taxon>
        <taxon>Bacillota</taxon>
        <taxon>Bacilli</taxon>
        <taxon>Bacillales</taxon>
        <taxon>Bacillaceae</taxon>
        <taxon>Marinococcus</taxon>
    </lineage>
</organism>
<comment type="subcellular location">
    <subcellularLocation>
        <location evidence="1 7">Cell membrane</location>
        <topology evidence="1 7">Multi-pass membrane protein</topology>
    </subcellularLocation>
</comment>
<comment type="caution">
    <text evidence="9">The sequence shown here is derived from an EMBL/GenBank/DDBJ whole genome shotgun (WGS) entry which is preliminary data.</text>
</comment>
<feature type="transmembrane region" description="Helical" evidence="7">
    <location>
        <begin position="12"/>
        <end position="34"/>
    </location>
</feature>
<proteinExistence type="inferred from homology"/>
<feature type="transmembrane region" description="Helical" evidence="7">
    <location>
        <begin position="110"/>
        <end position="130"/>
    </location>
</feature>
<comment type="similarity">
    <text evidence="7">Belongs to the binding-protein-dependent transport system permease family.</text>
</comment>
<dbReference type="Proteomes" id="UP000321051">
    <property type="component" value="Unassembled WGS sequence"/>
</dbReference>
<evidence type="ECO:0000256" key="1">
    <source>
        <dbReference type="ARBA" id="ARBA00004651"/>
    </source>
</evidence>